<dbReference type="Gene3D" id="3.90.190.10">
    <property type="entry name" value="Protein tyrosine phosphatase superfamily"/>
    <property type="match status" value="1"/>
</dbReference>
<dbReference type="InterPro" id="IPR000340">
    <property type="entry name" value="Dual-sp_phosphatase_cat-dom"/>
</dbReference>
<organism evidence="5 6">
    <name type="scientific">Cryptosporidium xiaoi</name>
    <dbReference type="NCBI Taxonomy" id="659607"/>
    <lineage>
        <taxon>Eukaryota</taxon>
        <taxon>Sar</taxon>
        <taxon>Alveolata</taxon>
        <taxon>Apicomplexa</taxon>
        <taxon>Conoidasida</taxon>
        <taxon>Coccidia</taxon>
        <taxon>Eucoccidiorida</taxon>
        <taxon>Eimeriorina</taxon>
        <taxon>Cryptosporidiidae</taxon>
        <taxon>Cryptosporidium</taxon>
    </lineage>
</organism>
<evidence type="ECO:0000313" key="5">
    <source>
        <dbReference type="EMBL" id="KAK6589102.1"/>
    </source>
</evidence>
<evidence type="ECO:0000259" key="3">
    <source>
        <dbReference type="PROSITE" id="PS50054"/>
    </source>
</evidence>
<comment type="caution">
    <text evidence="5">The sequence shown here is derived from an EMBL/GenBank/DDBJ whole genome shotgun (WGS) entry which is preliminary data.</text>
</comment>
<dbReference type="AlphaFoldDB" id="A0AAV9XWP7"/>
<keyword evidence="1" id="KW-0378">Hydrolase</keyword>
<evidence type="ECO:0000259" key="4">
    <source>
        <dbReference type="PROSITE" id="PS50056"/>
    </source>
</evidence>
<accession>A0AAV9XWP7</accession>
<dbReference type="EMBL" id="JAWDEY010000015">
    <property type="protein sequence ID" value="KAK6589102.1"/>
    <property type="molecule type" value="Genomic_DNA"/>
</dbReference>
<dbReference type="InterPro" id="IPR020422">
    <property type="entry name" value="TYR_PHOSPHATASE_DUAL_dom"/>
</dbReference>
<dbReference type="PROSITE" id="PS00383">
    <property type="entry name" value="TYR_PHOSPHATASE_1"/>
    <property type="match status" value="1"/>
</dbReference>
<dbReference type="Proteomes" id="UP001311799">
    <property type="component" value="Unassembled WGS sequence"/>
</dbReference>
<evidence type="ECO:0000256" key="2">
    <source>
        <dbReference type="ARBA" id="ARBA00022912"/>
    </source>
</evidence>
<dbReference type="InterPro" id="IPR000387">
    <property type="entry name" value="Tyr_Pase_dom"/>
</dbReference>
<gene>
    <name evidence="5" type="ORF">RS030_233537</name>
</gene>
<evidence type="ECO:0000256" key="1">
    <source>
        <dbReference type="ARBA" id="ARBA00022801"/>
    </source>
</evidence>
<dbReference type="CDD" id="cd14498">
    <property type="entry name" value="DSP"/>
    <property type="match status" value="1"/>
</dbReference>
<feature type="domain" description="Tyrosine-protein phosphatase" evidence="3">
    <location>
        <begin position="16"/>
        <end position="164"/>
    </location>
</feature>
<keyword evidence="2" id="KW-0904">Protein phosphatase</keyword>
<dbReference type="GO" id="GO:0004721">
    <property type="term" value="F:phosphoprotein phosphatase activity"/>
    <property type="evidence" value="ECO:0007669"/>
    <property type="project" value="UniProtKB-KW"/>
</dbReference>
<evidence type="ECO:0000313" key="6">
    <source>
        <dbReference type="Proteomes" id="UP001311799"/>
    </source>
</evidence>
<dbReference type="SUPFAM" id="SSF52799">
    <property type="entry name" value="(Phosphotyrosine protein) phosphatases II"/>
    <property type="match status" value="1"/>
</dbReference>
<evidence type="ECO:0008006" key="7">
    <source>
        <dbReference type="Google" id="ProtNLM"/>
    </source>
</evidence>
<dbReference type="PROSITE" id="PS50056">
    <property type="entry name" value="TYR_PHOSPHATASE_2"/>
    <property type="match status" value="1"/>
</dbReference>
<protein>
    <recommendedName>
        <fullName evidence="7">Dual specificity phosphatase</fullName>
    </recommendedName>
</protein>
<dbReference type="Pfam" id="PF00782">
    <property type="entry name" value="DSPc"/>
    <property type="match status" value="1"/>
</dbReference>
<dbReference type="PANTHER" id="PTHR46381">
    <property type="entry name" value="MKPA PROTEIN"/>
    <property type="match status" value="1"/>
</dbReference>
<dbReference type="InterPro" id="IPR029021">
    <property type="entry name" value="Prot-tyrosine_phosphatase-like"/>
</dbReference>
<dbReference type="PANTHER" id="PTHR46381:SF2">
    <property type="entry name" value="MAP KINASE PHOSPHATASE"/>
    <property type="match status" value="1"/>
</dbReference>
<sequence length="726" mass="83141">MLTNERLDVIKKYRKICSEIIKDKLYLGGYYIANDIKILEEFGISHIINVSGDTCMNLFGDKIEYKTYFIQDNPQESIEGVLYDSIEWIEEKFNQNNGNNNNKILVHCQEGVSRSSSIIIGYLMWKEKRTFNDVSEYVRLCRSTSSPNIGFTYQLLLFQKALNISNGVKLEDIDKRKCNSETGNKNIGNSVLFLEREYIIVSTKLYFILNNVPACLINWKSDGCQHFFPDSGKIYLLRQTLLEKEYSNQREKIWIWIGRQVRKEMLRECIMGALRFCRQILFIEMGIKNSIELENLDIRVDLILGALRDEDNLNIENITNVNSSLMIIEYFMENNESGDFINILFPNSQSNDDNGNGYYYPNSCSGGMGLTLQRSFSSPSIKSMSKSVVNSEIDESEIVNNEVGGNDSKLDSLVTVESSFSSLPSSSSSLNSNYFDDVVYPLHDSSDNEFEKEKTDFGSNDKNNGKQRTEFEFKSHNLSINQYKTLNTDENDSVDITGTGHFVSENNDIILENKLTPNPKPVGINSGGINTSKVFIPKLNISENKLISLKFSNEDNQDNGKLNKLSSNTLINNNNILLYRYPDYFSEKSESLKYFDLDDLLPESVCPLVIASEGYNGKLPSPGVVSGVENEFTIYFWLGSNTNFFNQAKEIICNHETSDNDIRDLVLSYSDRSVQFSKNHEFGILDLVLLFINNMSFITLKNIKGIYFEFENQESDKFWDLFYQSY</sequence>
<reference evidence="5 6" key="1">
    <citation type="submission" date="2023-10" db="EMBL/GenBank/DDBJ databases">
        <title>Comparative genomics analysis reveals potential genetic determinants of host preference in Cryptosporidium xiaoi.</title>
        <authorList>
            <person name="Xiao L."/>
            <person name="Li J."/>
        </authorList>
    </citation>
    <scope>NUCLEOTIDE SEQUENCE [LARGE SCALE GENOMIC DNA]</scope>
    <source>
        <strain evidence="5 6">52996</strain>
    </source>
</reference>
<keyword evidence="6" id="KW-1185">Reference proteome</keyword>
<dbReference type="SMART" id="SM00195">
    <property type="entry name" value="DSPc"/>
    <property type="match status" value="1"/>
</dbReference>
<dbReference type="PROSITE" id="PS50054">
    <property type="entry name" value="TYR_PHOSPHATASE_DUAL"/>
    <property type="match status" value="1"/>
</dbReference>
<dbReference type="InterPro" id="IPR016130">
    <property type="entry name" value="Tyr_Pase_AS"/>
</dbReference>
<proteinExistence type="predicted"/>
<feature type="domain" description="Tyrosine specific protein phosphatases" evidence="4">
    <location>
        <begin position="83"/>
        <end position="142"/>
    </location>
</feature>
<name>A0AAV9XWP7_9CRYT</name>